<proteinExistence type="predicted"/>
<dbReference type="EMBL" id="KN837198">
    <property type="protein sequence ID" value="KIJ34516.1"/>
    <property type="molecule type" value="Genomic_DNA"/>
</dbReference>
<feature type="compositionally biased region" description="Polar residues" evidence="1">
    <location>
        <begin position="51"/>
        <end position="80"/>
    </location>
</feature>
<feature type="compositionally biased region" description="Basic and acidic residues" evidence="1">
    <location>
        <begin position="28"/>
        <end position="48"/>
    </location>
</feature>
<name>A0A0C9VB48_SPHS4</name>
<accession>A0A0C9VB48</accession>
<dbReference type="Proteomes" id="UP000054279">
    <property type="component" value="Unassembled WGS sequence"/>
</dbReference>
<feature type="compositionally biased region" description="Polar residues" evidence="1">
    <location>
        <begin position="1"/>
        <end position="12"/>
    </location>
</feature>
<evidence type="ECO:0000256" key="1">
    <source>
        <dbReference type="SAM" id="MobiDB-lite"/>
    </source>
</evidence>
<dbReference type="OrthoDB" id="3216045at2759"/>
<dbReference type="AlphaFoldDB" id="A0A0C9VB48"/>
<feature type="region of interest" description="Disordered" evidence="1">
    <location>
        <begin position="150"/>
        <end position="183"/>
    </location>
</feature>
<evidence type="ECO:0000313" key="2">
    <source>
        <dbReference type="EMBL" id="KIJ34516.1"/>
    </source>
</evidence>
<feature type="region of interest" description="Disordered" evidence="1">
    <location>
        <begin position="1"/>
        <end position="82"/>
    </location>
</feature>
<organism evidence="2 3">
    <name type="scientific">Sphaerobolus stellatus (strain SS14)</name>
    <dbReference type="NCBI Taxonomy" id="990650"/>
    <lineage>
        <taxon>Eukaryota</taxon>
        <taxon>Fungi</taxon>
        <taxon>Dikarya</taxon>
        <taxon>Basidiomycota</taxon>
        <taxon>Agaricomycotina</taxon>
        <taxon>Agaricomycetes</taxon>
        <taxon>Phallomycetidae</taxon>
        <taxon>Geastrales</taxon>
        <taxon>Sphaerobolaceae</taxon>
        <taxon>Sphaerobolus</taxon>
    </lineage>
</organism>
<sequence length="245" mass="26118">MATIGTNSSFPTTRDHPGSSRGGVSAIEMDRERDTSRYASRRNMEYKSRHSAIQSGAISPSITGSSGRPLSRADSWSNSRPGPLFARTISDLVSGHGDSAKAGQSRPASSPKQSTVRGSSTSSSIFPVIPKTLSFSWLKDRNHQLGHLAQLAHPTLTNARPSKISSEAEQSEPPLQLHDPPTEASLSIPATHKRSMSGASVATSANFSIETGSPGSLKLKHEHEFLLGDVTQVSYSVSYSILFAC</sequence>
<dbReference type="HOGENOM" id="CLU_1134168_0_0_1"/>
<keyword evidence="3" id="KW-1185">Reference proteome</keyword>
<gene>
    <name evidence="2" type="ORF">M422DRAFT_263280</name>
</gene>
<feature type="region of interest" description="Disordered" evidence="1">
    <location>
        <begin position="95"/>
        <end position="123"/>
    </location>
</feature>
<feature type="compositionally biased region" description="Polar residues" evidence="1">
    <location>
        <begin position="155"/>
        <end position="168"/>
    </location>
</feature>
<evidence type="ECO:0000313" key="3">
    <source>
        <dbReference type="Proteomes" id="UP000054279"/>
    </source>
</evidence>
<reference evidence="2 3" key="1">
    <citation type="submission" date="2014-06" db="EMBL/GenBank/DDBJ databases">
        <title>Evolutionary Origins and Diversification of the Mycorrhizal Mutualists.</title>
        <authorList>
            <consortium name="DOE Joint Genome Institute"/>
            <consortium name="Mycorrhizal Genomics Consortium"/>
            <person name="Kohler A."/>
            <person name="Kuo A."/>
            <person name="Nagy L.G."/>
            <person name="Floudas D."/>
            <person name="Copeland A."/>
            <person name="Barry K.W."/>
            <person name="Cichocki N."/>
            <person name="Veneault-Fourrey C."/>
            <person name="LaButti K."/>
            <person name="Lindquist E.A."/>
            <person name="Lipzen A."/>
            <person name="Lundell T."/>
            <person name="Morin E."/>
            <person name="Murat C."/>
            <person name="Riley R."/>
            <person name="Ohm R."/>
            <person name="Sun H."/>
            <person name="Tunlid A."/>
            <person name="Henrissat B."/>
            <person name="Grigoriev I.V."/>
            <person name="Hibbett D.S."/>
            <person name="Martin F."/>
        </authorList>
    </citation>
    <scope>NUCLEOTIDE SEQUENCE [LARGE SCALE GENOMIC DNA]</scope>
    <source>
        <strain evidence="2 3">SS14</strain>
    </source>
</reference>
<protein>
    <submittedName>
        <fullName evidence="2">Unplaced genomic scaffold SPHSTscaffold_123, whole genome shotgun sequence</fullName>
    </submittedName>
</protein>
<feature type="compositionally biased region" description="Polar residues" evidence="1">
    <location>
        <begin position="106"/>
        <end position="118"/>
    </location>
</feature>